<feature type="region of interest" description="Disordered" evidence="1">
    <location>
        <begin position="31"/>
        <end position="70"/>
    </location>
</feature>
<organism evidence="2 3">
    <name type="scientific">Pisum sativum</name>
    <name type="common">Garden pea</name>
    <name type="synonym">Lathyrus oleraceus</name>
    <dbReference type="NCBI Taxonomy" id="3888"/>
    <lineage>
        <taxon>Eukaryota</taxon>
        <taxon>Viridiplantae</taxon>
        <taxon>Streptophyta</taxon>
        <taxon>Embryophyta</taxon>
        <taxon>Tracheophyta</taxon>
        <taxon>Spermatophyta</taxon>
        <taxon>Magnoliopsida</taxon>
        <taxon>eudicotyledons</taxon>
        <taxon>Gunneridae</taxon>
        <taxon>Pentapetalae</taxon>
        <taxon>rosids</taxon>
        <taxon>fabids</taxon>
        <taxon>Fabales</taxon>
        <taxon>Fabaceae</taxon>
        <taxon>Papilionoideae</taxon>
        <taxon>50 kb inversion clade</taxon>
        <taxon>NPAAA clade</taxon>
        <taxon>Hologalegina</taxon>
        <taxon>IRL clade</taxon>
        <taxon>Fabeae</taxon>
        <taxon>Lathyrus</taxon>
    </lineage>
</organism>
<proteinExistence type="predicted"/>
<sequence length="98" mass="11095">MRELQRQRSWREADVARTIQVYIKGPVARYRSHQDHKAHQLQQNQQKLQGASSSMHLPASQTGPSSHQMGAQVAGSFIQDPNNPTCWKSAGWISNQMI</sequence>
<dbReference type="Gramene" id="Psat02G0213100-T1">
    <property type="protein sequence ID" value="KAI5435604.1"/>
    <property type="gene ID" value="KIW84_022131"/>
</dbReference>
<name>A0A9D4YBS3_PEA</name>
<evidence type="ECO:0000313" key="2">
    <source>
        <dbReference type="EMBL" id="KAI5435604.1"/>
    </source>
</evidence>
<feature type="compositionally biased region" description="Low complexity" evidence="1">
    <location>
        <begin position="40"/>
        <end position="49"/>
    </location>
</feature>
<accession>A0A9D4YBS3</accession>
<dbReference type="AlphaFoldDB" id="A0A9D4YBS3"/>
<comment type="caution">
    <text evidence="2">The sequence shown here is derived from an EMBL/GenBank/DDBJ whole genome shotgun (WGS) entry which is preliminary data.</text>
</comment>
<gene>
    <name evidence="2" type="ORF">KIW84_022131</name>
</gene>
<protein>
    <submittedName>
        <fullName evidence="2">Uncharacterized protein</fullName>
    </submittedName>
</protein>
<dbReference type="EMBL" id="JAMSHJ010000002">
    <property type="protein sequence ID" value="KAI5435604.1"/>
    <property type="molecule type" value="Genomic_DNA"/>
</dbReference>
<keyword evidence="3" id="KW-1185">Reference proteome</keyword>
<feature type="compositionally biased region" description="Polar residues" evidence="1">
    <location>
        <begin position="50"/>
        <end position="69"/>
    </location>
</feature>
<dbReference type="Proteomes" id="UP001058974">
    <property type="component" value="Chromosome 2"/>
</dbReference>
<reference evidence="2 3" key="1">
    <citation type="journal article" date="2022" name="Nat. Genet.">
        <title>Improved pea reference genome and pan-genome highlight genomic features and evolutionary characteristics.</title>
        <authorList>
            <person name="Yang T."/>
            <person name="Liu R."/>
            <person name="Luo Y."/>
            <person name="Hu S."/>
            <person name="Wang D."/>
            <person name="Wang C."/>
            <person name="Pandey M.K."/>
            <person name="Ge S."/>
            <person name="Xu Q."/>
            <person name="Li N."/>
            <person name="Li G."/>
            <person name="Huang Y."/>
            <person name="Saxena R.K."/>
            <person name="Ji Y."/>
            <person name="Li M."/>
            <person name="Yan X."/>
            <person name="He Y."/>
            <person name="Liu Y."/>
            <person name="Wang X."/>
            <person name="Xiang C."/>
            <person name="Varshney R.K."/>
            <person name="Ding H."/>
            <person name="Gao S."/>
            <person name="Zong X."/>
        </authorList>
    </citation>
    <scope>NUCLEOTIDE SEQUENCE [LARGE SCALE GENOMIC DNA]</scope>
    <source>
        <strain evidence="2 3">cv. Zhongwan 6</strain>
    </source>
</reference>
<evidence type="ECO:0000256" key="1">
    <source>
        <dbReference type="SAM" id="MobiDB-lite"/>
    </source>
</evidence>
<evidence type="ECO:0000313" key="3">
    <source>
        <dbReference type="Proteomes" id="UP001058974"/>
    </source>
</evidence>